<gene>
    <name evidence="1" type="ORF">JHL16_22865</name>
</gene>
<protein>
    <submittedName>
        <fullName evidence="1">SDR family oxidoreductase</fullName>
    </submittedName>
</protein>
<evidence type="ECO:0000313" key="2">
    <source>
        <dbReference type="Proteomes" id="UP000616151"/>
    </source>
</evidence>
<name>A0ACC5R9C0_9HYPH</name>
<evidence type="ECO:0000313" key="1">
    <source>
        <dbReference type="EMBL" id="MBK1869220.1"/>
    </source>
</evidence>
<dbReference type="Proteomes" id="UP000616151">
    <property type="component" value="Unassembled WGS sequence"/>
</dbReference>
<keyword evidence="2" id="KW-1185">Reference proteome</keyword>
<organism evidence="1 2">
    <name type="scientific">Taklimakanibacter albus</name>
    <dbReference type="NCBI Taxonomy" id="2800327"/>
    <lineage>
        <taxon>Bacteria</taxon>
        <taxon>Pseudomonadati</taxon>
        <taxon>Pseudomonadota</taxon>
        <taxon>Alphaproteobacteria</taxon>
        <taxon>Hyphomicrobiales</taxon>
        <taxon>Aestuariivirgaceae</taxon>
        <taxon>Taklimakanibacter</taxon>
    </lineage>
</organism>
<sequence length="267" mass="28242">MDTKSPFSTVLITGASSGIGEAFAHVAAGEGHPLILVARGEAELHRVRGVVIARYAVPVSIIVHDLSVPGAGDALANELEARKLDVDIIINNAGFGLVGKASELSRQDQLKMIDLNVRSLADITLRFLPQMIAKGRGGVINVASTAAFMPGPNMAVYFASKAFVLSFTDALHEETRGTGVTFTTLSPGPVETGFQRRAGMKQARALSRLIPKTAMAVAQAGWAGFKEGERLVVPGTMNKITAYALRGAPRRMILPVIRRAMGAAKAK</sequence>
<accession>A0ACC5R9C0</accession>
<dbReference type="EMBL" id="JAENHL010000007">
    <property type="protein sequence ID" value="MBK1869220.1"/>
    <property type="molecule type" value="Genomic_DNA"/>
</dbReference>
<comment type="caution">
    <text evidence="1">The sequence shown here is derived from an EMBL/GenBank/DDBJ whole genome shotgun (WGS) entry which is preliminary data.</text>
</comment>
<proteinExistence type="predicted"/>
<reference evidence="1" key="1">
    <citation type="submission" date="2021-01" db="EMBL/GenBank/DDBJ databases">
        <authorList>
            <person name="Sun Q."/>
        </authorList>
    </citation>
    <scope>NUCLEOTIDE SEQUENCE</scope>
    <source>
        <strain evidence="1">YIM B02566</strain>
    </source>
</reference>